<sequence>MSWEQSEKPEPIGGGRPSSPDLALTTSNAEKNISILPAVDDDAGLSRHDTDAIYSKFKPSRKRLVTAVVACGGVASTISSLLLLAAIPEIAADLNTTGSIINVSNAVYILFMGISTLFWGPISQVYGRKWVC</sequence>
<dbReference type="Gene3D" id="1.20.1720.10">
    <property type="entry name" value="Multidrug resistance protein D"/>
    <property type="match status" value="1"/>
</dbReference>
<dbReference type="GO" id="GO:0005886">
    <property type="term" value="C:plasma membrane"/>
    <property type="evidence" value="ECO:0007669"/>
    <property type="project" value="TreeGrafter"/>
</dbReference>
<comment type="caution">
    <text evidence="8">The sequence shown here is derived from an EMBL/GenBank/DDBJ whole genome shotgun (WGS) entry which is preliminary data.</text>
</comment>
<keyword evidence="9" id="KW-1185">Reference proteome</keyword>
<dbReference type="PANTHER" id="PTHR23502">
    <property type="entry name" value="MAJOR FACILITATOR SUPERFAMILY"/>
    <property type="match status" value="1"/>
</dbReference>
<keyword evidence="3 6" id="KW-1133">Transmembrane helix</keyword>
<accession>A0AA37PEX6</accession>
<feature type="compositionally biased region" description="Basic and acidic residues" evidence="5">
    <location>
        <begin position="1"/>
        <end position="10"/>
    </location>
</feature>
<dbReference type="SUPFAM" id="SSF103473">
    <property type="entry name" value="MFS general substrate transporter"/>
    <property type="match status" value="1"/>
</dbReference>
<dbReference type="RefSeq" id="XP_049133385.1">
    <property type="nucleotide sequence ID" value="XM_049277428.1"/>
</dbReference>
<dbReference type="InterPro" id="IPR020846">
    <property type="entry name" value="MFS_dom"/>
</dbReference>
<evidence type="ECO:0000313" key="8">
    <source>
        <dbReference type="EMBL" id="GKT51035.1"/>
    </source>
</evidence>
<organism evidence="8 9">
    <name type="scientific">Colletotrichum spaethianum</name>
    <dbReference type="NCBI Taxonomy" id="700344"/>
    <lineage>
        <taxon>Eukaryota</taxon>
        <taxon>Fungi</taxon>
        <taxon>Dikarya</taxon>
        <taxon>Ascomycota</taxon>
        <taxon>Pezizomycotina</taxon>
        <taxon>Sordariomycetes</taxon>
        <taxon>Hypocreomycetidae</taxon>
        <taxon>Glomerellales</taxon>
        <taxon>Glomerellaceae</taxon>
        <taxon>Colletotrichum</taxon>
        <taxon>Colletotrichum spaethianum species complex</taxon>
    </lineage>
</organism>
<dbReference type="EMBL" id="BQXU01000043">
    <property type="protein sequence ID" value="GKT51035.1"/>
    <property type="molecule type" value="Genomic_DNA"/>
</dbReference>
<dbReference type="GeneID" id="73332018"/>
<dbReference type="PROSITE" id="PS50850">
    <property type="entry name" value="MFS"/>
    <property type="match status" value="1"/>
</dbReference>
<evidence type="ECO:0000256" key="3">
    <source>
        <dbReference type="ARBA" id="ARBA00022989"/>
    </source>
</evidence>
<protein>
    <submittedName>
        <fullName evidence="8">Itaconate transport protein</fullName>
    </submittedName>
</protein>
<dbReference type="InterPro" id="IPR036259">
    <property type="entry name" value="MFS_trans_sf"/>
</dbReference>
<gene>
    <name evidence="8" type="ORF">ColSpa_11216</name>
</gene>
<keyword evidence="2 6" id="KW-0812">Transmembrane</keyword>
<evidence type="ECO:0000313" key="9">
    <source>
        <dbReference type="Proteomes" id="UP001055115"/>
    </source>
</evidence>
<keyword evidence="4 6" id="KW-0472">Membrane</keyword>
<name>A0AA37PEX6_9PEZI</name>
<feature type="region of interest" description="Disordered" evidence="5">
    <location>
        <begin position="1"/>
        <end position="24"/>
    </location>
</feature>
<evidence type="ECO:0000256" key="6">
    <source>
        <dbReference type="SAM" id="Phobius"/>
    </source>
</evidence>
<dbReference type="AlphaFoldDB" id="A0AA37PEX6"/>
<proteinExistence type="predicted"/>
<evidence type="ECO:0000256" key="5">
    <source>
        <dbReference type="SAM" id="MobiDB-lite"/>
    </source>
</evidence>
<dbReference type="PANTHER" id="PTHR23502:SF64">
    <property type="entry name" value="TRANSPORTER, PUTATIVE (AFU_ORTHOLOGUE AFUA_3G11760)-RELATED"/>
    <property type="match status" value="1"/>
</dbReference>
<reference evidence="8 9" key="1">
    <citation type="submission" date="2022-03" db="EMBL/GenBank/DDBJ databases">
        <title>Genome data of Colletotrichum spp.</title>
        <authorList>
            <person name="Utami Y.D."/>
            <person name="Hiruma K."/>
        </authorList>
    </citation>
    <scope>NUCLEOTIDE SEQUENCE [LARGE SCALE GENOMIC DNA]</scope>
    <source>
        <strain evidence="8 9">MAFF 239500</strain>
    </source>
</reference>
<evidence type="ECO:0000256" key="4">
    <source>
        <dbReference type="ARBA" id="ARBA00023136"/>
    </source>
</evidence>
<evidence type="ECO:0000256" key="2">
    <source>
        <dbReference type="ARBA" id="ARBA00022692"/>
    </source>
</evidence>
<evidence type="ECO:0000256" key="1">
    <source>
        <dbReference type="ARBA" id="ARBA00004141"/>
    </source>
</evidence>
<dbReference type="Proteomes" id="UP001055115">
    <property type="component" value="Unassembled WGS sequence"/>
</dbReference>
<evidence type="ECO:0000259" key="7">
    <source>
        <dbReference type="PROSITE" id="PS50850"/>
    </source>
</evidence>
<comment type="subcellular location">
    <subcellularLocation>
        <location evidence="1">Membrane</location>
        <topology evidence="1">Multi-pass membrane protein</topology>
    </subcellularLocation>
</comment>
<dbReference type="GO" id="GO:0022857">
    <property type="term" value="F:transmembrane transporter activity"/>
    <property type="evidence" value="ECO:0007669"/>
    <property type="project" value="InterPro"/>
</dbReference>
<feature type="transmembrane region" description="Helical" evidence="6">
    <location>
        <begin position="99"/>
        <end position="119"/>
    </location>
</feature>
<feature type="transmembrane region" description="Helical" evidence="6">
    <location>
        <begin position="64"/>
        <end position="87"/>
    </location>
</feature>
<feature type="domain" description="Major facilitator superfamily (MFS) profile" evidence="7">
    <location>
        <begin position="65"/>
        <end position="132"/>
    </location>
</feature>